<accession>A0A8T0ES22</accession>
<dbReference type="EMBL" id="JABXBU010002072">
    <property type="protein sequence ID" value="KAF8778640.1"/>
    <property type="molecule type" value="Genomic_DNA"/>
</dbReference>
<evidence type="ECO:0000256" key="1">
    <source>
        <dbReference type="SAM" id="MobiDB-lite"/>
    </source>
</evidence>
<organism evidence="2 3">
    <name type="scientific">Argiope bruennichi</name>
    <name type="common">Wasp spider</name>
    <name type="synonym">Aranea bruennichi</name>
    <dbReference type="NCBI Taxonomy" id="94029"/>
    <lineage>
        <taxon>Eukaryota</taxon>
        <taxon>Metazoa</taxon>
        <taxon>Ecdysozoa</taxon>
        <taxon>Arthropoda</taxon>
        <taxon>Chelicerata</taxon>
        <taxon>Arachnida</taxon>
        <taxon>Araneae</taxon>
        <taxon>Araneomorphae</taxon>
        <taxon>Entelegynae</taxon>
        <taxon>Araneoidea</taxon>
        <taxon>Araneidae</taxon>
        <taxon>Argiope</taxon>
    </lineage>
</organism>
<dbReference type="AlphaFoldDB" id="A0A8T0ES22"/>
<dbReference type="GO" id="GO:0003676">
    <property type="term" value="F:nucleic acid binding"/>
    <property type="evidence" value="ECO:0007669"/>
    <property type="project" value="InterPro"/>
</dbReference>
<dbReference type="Gene3D" id="3.30.420.10">
    <property type="entry name" value="Ribonuclease H-like superfamily/Ribonuclease H"/>
    <property type="match status" value="1"/>
</dbReference>
<comment type="caution">
    <text evidence="2">The sequence shown here is derived from an EMBL/GenBank/DDBJ whole genome shotgun (WGS) entry which is preliminary data.</text>
</comment>
<proteinExistence type="predicted"/>
<sequence>MNGGSKMGAAFADLDQKLQRKMISKLYNSNPTDFLRRFLIVDEVWIYHYTPETKQQSRQWTEKDKSATKKANGAPSAGKVLATVFREFKRIILLDYLEKSRAINAEYYANFLDKLRSKIKEKGPGLATKKVPFHHNNVPFHKSSL</sequence>
<evidence type="ECO:0000313" key="2">
    <source>
        <dbReference type="EMBL" id="KAF8778640.1"/>
    </source>
</evidence>
<protein>
    <recommendedName>
        <fullName evidence="4">Transposase</fullName>
    </recommendedName>
</protein>
<keyword evidence="3" id="KW-1185">Reference proteome</keyword>
<dbReference type="PANTHER" id="PTHR46060">
    <property type="entry name" value="MARINER MOS1 TRANSPOSASE-LIKE PROTEIN"/>
    <property type="match status" value="1"/>
</dbReference>
<name>A0A8T0ES22_ARGBR</name>
<dbReference type="Pfam" id="PF01359">
    <property type="entry name" value="Transposase_1"/>
    <property type="match status" value="1"/>
</dbReference>
<dbReference type="InterPro" id="IPR052709">
    <property type="entry name" value="Transposase-MT_Hybrid"/>
</dbReference>
<gene>
    <name evidence="2" type="ORF">HNY73_015343</name>
</gene>
<dbReference type="Proteomes" id="UP000807504">
    <property type="component" value="Unassembled WGS sequence"/>
</dbReference>
<reference evidence="2" key="2">
    <citation type="submission" date="2020-06" db="EMBL/GenBank/DDBJ databases">
        <authorList>
            <person name="Sheffer M."/>
        </authorList>
    </citation>
    <scope>NUCLEOTIDE SEQUENCE</scope>
</reference>
<dbReference type="InterPro" id="IPR036397">
    <property type="entry name" value="RNaseH_sf"/>
</dbReference>
<evidence type="ECO:0000313" key="3">
    <source>
        <dbReference type="Proteomes" id="UP000807504"/>
    </source>
</evidence>
<dbReference type="PANTHER" id="PTHR46060:SF1">
    <property type="entry name" value="MARINER MOS1 TRANSPOSASE-LIKE PROTEIN"/>
    <property type="match status" value="1"/>
</dbReference>
<reference evidence="2" key="1">
    <citation type="journal article" date="2020" name="bioRxiv">
        <title>Chromosome-level reference genome of the European wasp spider Argiope bruennichi: a resource for studies on range expansion and evolutionary adaptation.</title>
        <authorList>
            <person name="Sheffer M.M."/>
            <person name="Hoppe A."/>
            <person name="Krehenwinkel H."/>
            <person name="Uhl G."/>
            <person name="Kuss A.W."/>
            <person name="Jensen L."/>
            <person name="Jensen C."/>
            <person name="Gillespie R.G."/>
            <person name="Hoff K.J."/>
            <person name="Prost S."/>
        </authorList>
    </citation>
    <scope>NUCLEOTIDE SEQUENCE</scope>
</reference>
<dbReference type="InterPro" id="IPR001888">
    <property type="entry name" value="Transposase_1"/>
</dbReference>
<feature type="region of interest" description="Disordered" evidence="1">
    <location>
        <begin position="53"/>
        <end position="73"/>
    </location>
</feature>
<evidence type="ECO:0008006" key="4">
    <source>
        <dbReference type="Google" id="ProtNLM"/>
    </source>
</evidence>